<feature type="transmembrane region" description="Helical" evidence="1">
    <location>
        <begin position="95"/>
        <end position="124"/>
    </location>
</feature>
<keyword evidence="1" id="KW-0472">Membrane</keyword>
<evidence type="ECO:0000313" key="2">
    <source>
        <dbReference type="EMBL" id="GMS90532.1"/>
    </source>
</evidence>
<dbReference type="Proteomes" id="UP001432027">
    <property type="component" value="Unassembled WGS sequence"/>
</dbReference>
<keyword evidence="1" id="KW-0812">Transmembrane</keyword>
<comment type="caution">
    <text evidence="2">The sequence shown here is derived from an EMBL/GenBank/DDBJ whole genome shotgun (WGS) entry which is preliminary data.</text>
</comment>
<gene>
    <name evidence="2" type="ORF">PENTCL1PPCAC_12707</name>
</gene>
<organism evidence="2 3">
    <name type="scientific">Pristionchus entomophagus</name>
    <dbReference type="NCBI Taxonomy" id="358040"/>
    <lineage>
        <taxon>Eukaryota</taxon>
        <taxon>Metazoa</taxon>
        <taxon>Ecdysozoa</taxon>
        <taxon>Nematoda</taxon>
        <taxon>Chromadorea</taxon>
        <taxon>Rhabditida</taxon>
        <taxon>Rhabditina</taxon>
        <taxon>Diplogasteromorpha</taxon>
        <taxon>Diplogasteroidea</taxon>
        <taxon>Neodiplogasteridae</taxon>
        <taxon>Pristionchus</taxon>
    </lineage>
</organism>
<evidence type="ECO:0008006" key="4">
    <source>
        <dbReference type="Google" id="ProtNLM"/>
    </source>
</evidence>
<proteinExistence type="predicted"/>
<keyword evidence="1" id="KW-1133">Transmembrane helix</keyword>
<dbReference type="EMBL" id="BTSX01000003">
    <property type="protein sequence ID" value="GMS90532.1"/>
    <property type="molecule type" value="Genomic_DNA"/>
</dbReference>
<evidence type="ECO:0000313" key="3">
    <source>
        <dbReference type="Proteomes" id="UP001432027"/>
    </source>
</evidence>
<sequence length="142" mass="16078">IIKNILATARLDSFTGAINAAIARRGLKWSIRNTGQIELGQFNKPFDYIFEYVDYAIRKRGNLSRCSSLLPKDRHECHIFEAEINSKTCPQSLQIGLYLAFGITAMLCVIMFVSVVVFISLRFFKKTPVEAQKPSGIHLRPL</sequence>
<evidence type="ECO:0000256" key="1">
    <source>
        <dbReference type="SAM" id="Phobius"/>
    </source>
</evidence>
<protein>
    <recommendedName>
        <fullName evidence="4">Receptor ligand binding region domain-containing protein</fullName>
    </recommendedName>
</protein>
<name>A0AAV5T6D6_9BILA</name>
<dbReference type="AlphaFoldDB" id="A0AAV5T6D6"/>
<keyword evidence="3" id="KW-1185">Reference proteome</keyword>
<feature type="non-terminal residue" evidence="2">
    <location>
        <position position="1"/>
    </location>
</feature>
<reference evidence="2" key="1">
    <citation type="submission" date="2023-10" db="EMBL/GenBank/DDBJ databases">
        <title>Genome assembly of Pristionchus species.</title>
        <authorList>
            <person name="Yoshida K."/>
            <person name="Sommer R.J."/>
        </authorList>
    </citation>
    <scope>NUCLEOTIDE SEQUENCE</scope>
    <source>
        <strain evidence="2">RS0144</strain>
    </source>
</reference>
<accession>A0AAV5T6D6</accession>